<dbReference type="EMBL" id="CM045865">
    <property type="protein sequence ID" value="KAI7962679.1"/>
    <property type="molecule type" value="Genomic_DNA"/>
</dbReference>
<reference evidence="1 2" key="3">
    <citation type="journal article" date="2022" name="Microbiol. Spectr.">
        <title>Folding features and dynamics of 3D genome architecture in plant fungal pathogens.</title>
        <authorList>
            <person name="Xia C."/>
        </authorList>
    </citation>
    <scope>NUCLEOTIDE SEQUENCE [LARGE SCALE GENOMIC DNA]</scope>
    <source>
        <strain evidence="1 2">93-210</strain>
    </source>
</reference>
<reference evidence="2" key="1">
    <citation type="journal article" date="2018" name="BMC Genomics">
        <title>Genomic insights into host adaptation between the wheat stripe rust pathogen (Puccinia striiformis f. sp. tritici) and the barley stripe rust pathogen (Puccinia striiformis f. sp. hordei).</title>
        <authorList>
            <person name="Xia C."/>
            <person name="Wang M."/>
            <person name="Yin C."/>
            <person name="Cornejo O.E."/>
            <person name="Hulbert S.H."/>
            <person name="Chen X."/>
        </authorList>
    </citation>
    <scope>NUCLEOTIDE SEQUENCE [LARGE SCALE GENOMIC DNA]</scope>
    <source>
        <strain evidence="2">93-210</strain>
    </source>
</reference>
<evidence type="ECO:0000313" key="2">
    <source>
        <dbReference type="Proteomes" id="UP001060170"/>
    </source>
</evidence>
<name>A0ACC0F015_9BASI</name>
<gene>
    <name evidence="1" type="ORF">MJO28_000773</name>
</gene>
<accession>A0ACC0F015</accession>
<protein>
    <submittedName>
        <fullName evidence="1">Uncharacterized protein</fullName>
    </submittedName>
</protein>
<comment type="caution">
    <text evidence="1">The sequence shown here is derived from an EMBL/GenBank/DDBJ whole genome shotgun (WGS) entry which is preliminary data.</text>
</comment>
<feature type="non-terminal residue" evidence="1">
    <location>
        <position position="1"/>
    </location>
</feature>
<keyword evidence="2" id="KW-1185">Reference proteome</keyword>
<dbReference type="Proteomes" id="UP001060170">
    <property type="component" value="Chromosome 1"/>
</dbReference>
<organism evidence="1 2">
    <name type="scientific">Puccinia striiformis f. sp. tritici</name>
    <dbReference type="NCBI Taxonomy" id="168172"/>
    <lineage>
        <taxon>Eukaryota</taxon>
        <taxon>Fungi</taxon>
        <taxon>Dikarya</taxon>
        <taxon>Basidiomycota</taxon>
        <taxon>Pucciniomycotina</taxon>
        <taxon>Pucciniomycetes</taxon>
        <taxon>Pucciniales</taxon>
        <taxon>Pucciniaceae</taxon>
        <taxon>Puccinia</taxon>
    </lineage>
</organism>
<reference evidence="2" key="2">
    <citation type="journal article" date="2018" name="Mol. Plant Microbe Interact.">
        <title>Genome sequence resources for the wheat stripe rust pathogen (Puccinia striiformis f. sp. tritici) and the barley stripe rust pathogen (Puccinia striiformis f. sp. hordei).</title>
        <authorList>
            <person name="Xia C."/>
            <person name="Wang M."/>
            <person name="Yin C."/>
            <person name="Cornejo O.E."/>
            <person name="Hulbert S.H."/>
            <person name="Chen X."/>
        </authorList>
    </citation>
    <scope>NUCLEOTIDE SEQUENCE [LARGE SCALE GENOMIC DNA]</scope>
    <source>
        <strain evidence="2">93-210</strain>
    </source>
</reference>
<proteinExistence type="predicted"/>
<sequence length="899" mass="102186">SSTAVGRMGTLLKLAVFFLTKELSATSPGHPRIEDAAIYGLRQASQENDSEVLNLRLDHGMALSISPLSPNRPHFQSERNFSPYPPVQSSPVRSTLDLLGESDSHFKIRKEHLVRRLRNKYGDQYGLPSGNGHGSRKRPSQARPSDETEQHGEITQPVSRKQRLDLDLNLYLHAPESLEIREPISSQGSSPPAAREQASDAIRTTLPPEANRMIGTATNAQGSSNHLYSPDTSTIPKFLRPRGSSQATSRNSIGLSEITVSQASATEVSASSPPQDEDMPLESQETLVPPQEIFKQRAIRIKLAEATSPADQNVLREFSPKVEEAEIWGWICMFPNFVPKSFHGDLESQVEPVIPELTLTCLASINRSPSRNPAVGQSSDQAAHLQDRVRELINLLWILNFRVRKMLGARKTPTAYAHGQTKIMKWLIESALSSQHPSSSGIEAQRGNSNLITDRSPYRTILDAVQFDEDGYDFTVFSKKMTKTKPTLISKKQVFMSKSVVHILGSYYKNMNHEKWDYLFEDDIDFVRLIAHFGSRKAGQQSKKFRDGIQRSVIRGLFPWEATISQEAVGLGPHHFHGQLDGLQKWVKPIVRELSGMPVDGIPRFQIHKPFFLPYQEPEMWAWIANFKSKRNDKPPEEFKPSSKFIGTVWDFVEGVADKKLDGTEKTRFKSTHMSKVSAKVEILNDLLWTINGHLLEALGCGTREDRFFKEQKLVQQFWEFLFAAWKSKRSHSNGRLPVNDQGERTLAHNMDPNLEELVVNWIFSQRSKNVYKIRNSSQVKAAKAHRVITDEDIILTKIVVHMVGLYYKNQNYEKWITVFNDERTLFDLLIKLSSTSFYYRRPGTYEKNCLPNTKFVTLIPWSMGLDPLEDISSQTKRITTCHTKLRNVRKRIEEFVPE</sequence>
<evidence type="ECO:0000313" key="1">
    <source>
        <dbReference type="EMBL" id="KAI7962679.1"/>
    </source>
</evidence>